<name>A0A5B7YIZ8_9ALTE</name>
<keyword evidence="1" id="KW-0614">Plasmid</keyword>
<proteinExistence type="predicted"/>
<accession>A0A5B7YIZ8</accession>
<organism evidence="1 2">
    <name type="scientific">Salinimonas iocasae</name>
    <dbReference type="NCBI Taxonomy" id="2572577"/>
    <lineage>
        <taxon>Bacteria</taxon>
        <taxon>Pseudomonadati</taxon>
        <taxon>Pseudomonadota</taxon>
        <taxon>Gammaproteobacteria</taxon>
        <taxon>Alteromonadales</taxon>
        <taxon>Alteromonadaceae</taxon>
        <taxon>Alteromonas/Salinimonas group</taxon>
        <taxon>Salinimonas</taxon>
    </lineage>
</organism>
<dbReference type="RefSeq" id="WP_139758177.1">
    <property type="nucleotide sequence ID" value="NZ_CP039853.1"/>
</dbReference>
<geneLocation type="plasmid" evidence="1 2">
    <name>plas12</name>
</geneLocation>
<evidence type="ECO:0000313" key="1">
    <source>
        <dbReference type="EMBL" id="QCZ95488.1"/>
    </source>
</evidence>
<dbReference type="KEGG" id="salk:FBQ74_18350"/>
<sequence>MIQITDYPQLEAILWDQKGRTEISDKEAFTYYESRWRYLDEDQLTEDERVLIDRLIAEQGNGHFLPAD</sequence>
<protein>
    <submittedName>
        <fullName evidence="1">Uncharacterized protein</fullName>
    </submittedName>
</protein>
<dbReference type="EMBL" id="CP039853">
    <property type="protein sequence ID" value="QCZ95488.1"/>
    <property type="molecule type" value="Genomic_DNA"/>
</dbReference>
<gene>
    <name evidence="1" type="ORF">FBQ74_18350</name>
</gene>
<dbReference type="OrthoDB" id="6168669at2"/>
<reference evidence="1 2" key="1">
    <citation type="submission" date="2019-04" db="EMBL/GenBank/DDBJ databases">
        <title>Salinimonas iocasae sp. nov., a halophilic bacterium isolated from the outer tube casing of tubeworms in Okinawa Trough.</title>
        <authorList>
            <person name="Zhang H."/>
            <person name="Wang H."/>
            <person name="Li C."/>
        </authorList>
    </citation>
    <scope>NUCLEOTIDE SEQUENCE [LARGE SCALE GENOMIC DNA]</scope>
    <source>
        <strain evidence="1 2">KX18D6</strain>
        <plasmid evidence="1 2">plas12</plasmid>
    </source>
</reference>
<dbReference type="AlphaFoldDB" id="A0A5B7YIZ8"/>
<evidence type="ECO:0000313" key="2">
    <source>
        <dbReference type="Proteomes" id="UP000304912"/>
    </source>
</evidence>
<keyword evidence="2" id="KW-1185">Reference proteome</keyword>
<dbReference type="Proteomes" id="UP000304912">
    <property type="component" value="Plasmid plas12"/>
</dbReference>